<evidence type="ECO:0000259" key="3">
    <source>
        <dbReference type="Pfam" id="PF00127"/>
    </source>
</evidence>
<dbReference type="AlphaFoldDB" id="A0A139XGU8"/>
<feature type="domain" description="Blue (type 1) copper" evidence="3">
    <location>
        <begin position="101"/>
        <end position="179"/>
    </location>
</feature>
<protein>
    <recommendedName>
        <fullName evidence="3">Blue (type 1) copper domain-containing protein</fullName>
    </recommendedName>
</protein>
<dbReference type="Proteomes" id="UP000076925">
    <property type="component" value="Unassembled WGS sequence"/>
</dbReference>
<dbReference type="Pfam" id="PF00127">
    <property type="entry name" value="Copper-bind"/>
    <property type="match status" value="2"/>
</dbReference>
<evidence type="ECO:0000256" key="2">
    <source>
        <dbReference type="ARBA" id="ARBA00023008"/>
    </source>
</evidence>
<organism evidence="4 5">
    <name type="scientific">Scytonema hofmannii PCC 7110</name>
    <dbReference type="NCBI Taxonomy" id="128403"/>
    <lineage>
        <taxon>Bacteria</taxon>
        <taxon>Bacillati</taxon>
        <taxon>Cyanobacteriota</taxon>
        <taxon>Cyanophyceae</taxon>
        <taxon>Nostocales</taxon>
        <taxon>Scytonemataceae</taxon>
        <taxon>Scytonema</taxon>
    </lineage>
</organism>
<sequence>MADPTLVKVVDFRFEPSEVKVEAGSTVKWVNEGSADHTVTRADEPSFDRVLAPGEEFEFTFANPSDESGFEYRCRFHSGGGMRGKVIVTPEVAPTLIKVVDFLFEPSEVEIEVGTTVKWINEGSADHTVTRTDEPRFDQVLAPGEAFEFTFANPSDESGFEYRCRFHSGGGMRGKVIVKPAALEA</sequence>
<keyword evidence="1" id="KW-0479">Metal-binding</keyword>
<dbReference type="SUPFAM" id="SSF49503">
    <property type="entry name" value="Cupredoxins"/>
    <property type="match status" value="2"/>
</dbReference>
<feature type="domain" description="Blue (type 1) copper" evidence="3">
    <location>
        <begin position="10"/>
        <end position="88"/>
    </location>
</feature>
<accession>A0A139XGU8</accession>
<dbReference type="PANTHER" id="PTHR36507">
    <property type="entry name" value="BLL1555 PROTEIN"/>
    <property type="match status" value="1"/>
</dbReference>
<dbReference type="InterPro" id="IPR052721">
    <property type="entry name" value="ET_Amicyanin"/>
</dbReference>
<dbReference type="Gene3D" id="2.60.40.420">
    <property type="entry name" value="Cupredoxins - blue copper proteins"/>
    <property type="match status" value="2"/>
</dbReference>
<dbReference type="OrthoDB" id="574459at2"/>
<comment type="caution">
    <text evidence="4">The sequence shown here is derived from an EMBL/GenBank/DDBJ whole genome shotgun (WGS) entry which is preliminary data.</text>
</comment>
<proteinExistence type="predicted"/>
<dbReference type="PANTHER" id="PTHR36507:SF1">
    <property type="entry name" value="BLL1555 PROTEIN"/>
    <property type="match status" value="1"/>
</dbReference>
<dbReference type="STRING" id="128403.WA1_01840"/>
<evidence type="ECO:0000256" key="1">
    <source>
        <dbReference type="ARBA" id="ARBA00022723"/>
    </source>
</evidence>
<dbReference type="RefSeq" id="WP_017748745.1">
    <property type="nucleotide sequence ID" value="NZ_KQ976354.1"/>
</dbReference>
<gene>
    <name evidence="4" type="ORF">WA1_01840</name>
</gene>
<evidence type="ECO:0000313" key="5">
    <source>
        <dbReference type="Proteomes" id="UP000076925"/>
    </source>
</evidence>
<keyword evidence="2" id="KW-0186">Copper</keyword>
<keyword evidence="5" id="KW-1185">Reference proteome</keyword>
<dbReference type="GO" id="GO:0005507">
    <property type="term" value="F:copper ion binding"/>
    <property type="evidence" value="ECO:0007669"/>
    <property type="project" value="InterPro"/>
</dbReference>
<dbReference type="GO" id="GO:0009055">
    <property type="term" value="F:electron transfer activity"/>
    <property type="evidence" value="ECO:0007669"/>
    <property type="project" value="InterPro"/>
</dbReference>
<dbReference type="InterPro" id="IPR000923">
    <property type="entry name" value="BlueCu_1"/>
</dbReference>
<evidence type="ECO:0000313" key="4">
    <source>
        <dbReference type="EMBL" id="KYC43918.1"/>
    </source>
</evidence>
<name>A0A139XGU8_9CYAN</name>
<reference evidence="4 5" key="1">
    <citation type="journal article" date="2013" name="Genome Biol. Evol.">
        <title>Genomes of Stigonematalean cyanobacteria (subsection V) and the evolution of oxygenic photosynthesis from prokaryotes to plastids.</title>
        <authorList>
            <person name="Dagan T."/>
            <person name="Roettger M."/>
            <person name="Stucken K."/>
            <person name="Landan G."/>
            <person name="Koch R."/>
            <person name="Major P."/>
            <person name="Gould S.B."/>
            <person name="Goremykin V.V."/>
            <person name="Rippka R."/>
            <person name="Tandeau de Marsac N."/>
            <person name="Gugger M."/>
            <person name="Lockhart P.J."/>
            <person name="Allen J.F."/>
            <person name="Brune I."/>
            <person name="Maus I."/>
            <person name="Puhler A."/>
            <person name="Martin W.F."/>
        </authorList>
    </citation>
    <scope>NUCLEOTIDE SEQUENCE [LARGE SCALE GENOMIC DNA]</scope>
    <source>
        <strain evidence="4 5">PCC 7110</strain>
    </source>
</reference>
<dbReference type="EMBL" id="ANNX02000012">
    <property type="protein sequence ID" value="KYC43918.1"/>
    <property type="molecule type" value="Genomic_DNA"/>
</dbReference>
<dbReference type="InterPro" id="IPR008972">
    <property type="entry name" value="Cupredoxin"/>
</dbReference>